<comment type="caution">
    <text evidence="4">The sequence shown here is derived from an EMBL/GenBank/DDBJ whole genome shotgun (WGS) entry which is preliminary data.</text>
</comment>
<comment type="similarity">
    <text evidence="1">Belongs to the short-chain dehydrogenases/reductases (SDR) family.</text>
</comment>
<dbReference type="PRINTS" id="PR00081">
    <property type="entry name" value="GDHRDH"/>
</dbReference>
<evidence type="ECO:0000256" key="2">
    <source>
        <dbReference type="ARBA" id="ARBA00022857"/>
    </source>
</evidence>
<dbReference type="PANTHER" id="PTHR43639">
    <property type="entry name" value="OXIDOREDUCTASE, SHORT-CHAIN DEHYDROGENASE/REDUCTASE FAMILY (AFU_ORTHOLOGUE AFUA_5G02870)"/>
    <property type="match status" value="1"/>
</dbReference>
<keyword evidence="5" id="KW-1185">Reference proteome</keyword>
<evidence type="ECO:0000256" key="1">
    <source>
        <dbReference type="ARBA" id="ARBA00006484"/>
    </source>
</evidence>
<protein>
    <submittedName>
        <fullName evidence="4">Uncharacterized protein</fullName>
    </submittedName>
</protein>
<dbReference type="InterPro" id="IPR020904">
    <property type="entry name" value="Sc_DH/Rdtase_CS"/>
</dbReference>
<dbReference type="EMBL" id="JAPCWZ010000002">
    <property type="protein sequence ID" value="KAK8876983.1"/>
    <property type="molecule type" value="Genomic_DNA"/>
</dbReference>
<reference evidence="4 5" key="1">
    <citation type="journal article" date="2024" name="IMA Fungus">
        <title>Apiospora arundinis, a panoply of carbohydrate-active enzymes and secondary metabolites.</title>
        <authorList>
            <person name="Sorensen T."/>
            <person name="Petersen C."/>
            <person name="Muurmann A.T."/>
            <person name="Christiansen J.V."/>
            <person name="Brundto M.L."/>
            <person name="Overgaard C.K."/>
            <person name="Boysen A.T."/>
            <person name="Wollenberg R.D."/>
            <person name="Larsen T.O."/>
            <person name="Sorensen J.L."/>
            <person name="Nielsen K.L."/>
            <person name="Sondergaard T.E."/>
        </authorList>
    </citation>
    <scope>NUCLEOTIDE SEQUENCE [LARGE SCALE GENOMIC DNA]</scope>
    <source>
        <strain evidence="4 5">AAU 773</strain>
    </source>
</reference>
<dbReference type="PROSITE" id="PS00061">
    <property type="entry name" value="ADH_SHORT"/>
    <property type="match status" value="1"/>
</dbReference>
<dbReference type="InterPro" id="IPR036291">
    <property type="entry name" value="NAD(P)-bd_dom_sf"/>
</dbReference>
<sequence>MAKQGLLSGKTAIVTGASKVNGIGAAIAVALAEQGANIIVHYATSKEGAYEVVKILQGMGVQAAAVQADATSPDFGTQLVQAALAAFPSSPTIDIVVNNAGVNRVNATGDLADVPLDAWDDVFHTNVRAPFLLVQAALPHMQAGGRIINIGSIMGKMGHRMLTVYSASKGALNTMTASLAEELGPRGITINVVAPGPIDTDMAMKGSAVYDKIFGVMHIKREGTPREVASAVAWLASPDAGFITGQVIPVDGGIGWP</sequence>
<evidence type="ECO:0000313" key="4">
    <source>
        <dbReference type="EMBL" id="KAK8876983.1"/>
    </source>
</evidence>
<organism evidence="4 5">
    <name type="scientific">Apiospora arundinis</name>
    <dbReference type="NCBI Taxonomy" id="335852"/>
    <lineage>
        <taxon>Eukaryota</taxon>
        <taxon>Fungi</taxon>
        <taxon>Dikarya</taxon>
        <taxon>Ascomycota</taxon>
        <taxon>Pezizomycotina</taxon>
        <taxon>Sordariomycetes</taxon>
        <taxon>Xylariomycetidae</taxon>
        <taxon>Amphisphaeriales</taxon>
        <taxon>Apiosporaceae</taxon>
        <taxon>Apiospora</taxon>
    </lineage>
</organism>
<keyword evidence="3" id="KW-0560">Oxidoreductase</keyword>
<accession>A0ABR2JHL5</accession>
<evidence type="ECO:0000256" key="3">
    <source>
        <dbReference type="ARBA" id="ARBA00023002"/>
    </source>
</evidence>
<keyword evidence="2" id="KW-0521">NADP</keyword>
<gene>
    <name evidence="4" type="ORF">PGQ11_001929</name>
</gene>
<dbReference type="Proteomes" id="UP001390339">
    <property type="component" value="Unassembled WGS sequence"/>
</dbReference>
<dbReference type="InterPro" id="IPR002347">
    <property type="entry name" value="SDR_fam"/>
</dbReference>
<dbReference type="PANTHER" id="PTHR43639:SF1">
    <property type="entry name" value="SHORT-CHAIN DEHYDROGENASE_REDUCTASE FAMILY PROTEIN"/>
    <property type="match status" value="1"/>
</dbReference>
<dbReference type="PRINTS" id="PR00080">
    <property type="entry name" value="SDRFAMILY"/>
</dbReference>
<dbReference type="SUPFAM" id="SSF51735">
    <property type="entry name" value="NAD(P)-binding Rossmann-fold domains"/>
    <property type="match status" value="1"/>
</dbReference>
<proteinExistence type="inferred from homology"/>
<dbReference type="Pfam" id="PF13561">
    <property type="entry name" value="adh_short_C2"/>
    <property type="match status" value="1"/>
</dbReference>
<dbReference type="CDD" id="cd05233">
    <property type="entry name" value="SDR_c"/>
    <property type="match status" value="1"/>
</dbReference>
<dbReference type="Gene3D" id="3.40.50.720">
    <property type="entry name" value="NAD(P)-binding Rossmann-like Domain"/>
    <property type="match status" value="1"/>
</dbReference>
<evidence type="ECO:0000313" key="5">
    <source>
        <dbReference type="Proteomes" id="UP001390339"/>
    </source>
</evidence>
<name>A0ABR2JHL5_9PEZI</name>